<evidence type="ECO:0000259" key="5">
    <source>
        <dbReference type="PROSITE" id="PS50865"/>
    </source>
</evidence>
<dbReference type="PROSITE" id="PS01360">
    <property type="entry name" value="ZF_MYND_1"/>
    <property type="match status" value="1"/>
</dbReference>
<evidence type="ECO:0000256" key="1">
    <source>
        <dbReference type="ARBA" id="ARBA00022723"/>
    </source>
</evidence>
<evidence type="ECO:0000256" key="4">
    <source>
        <dbReference type="PROSITE-ProRule" id="PRU00134"/>
    </source>
</evidence>
<keyword evidence="2 4" id="KW-0863">Zinc-finger</keyword>
<keyword evidence="3" id="KW-0862">Zinc</keyword>
<dbReference type="Proteomes" id="UP000027265">
    <property type="component" value="Unassembled WGS sequence"/>
</dbReference>
<evidence type="ECO:0000256" key="3">
    <source>
        <dbReference type="ARBA" id="ARBA00022833"/>
    </source>
</evidence>
<keyword evidence="1" id="KW-0479">Metal-binding</keyword>
<keyword evidence="7" id="KW-1185">Reference proteome</keyword>
<dbReference type="HOGENOM" id="CLU_987163_0_0_1"/>
<dbReference type="InParanoid" id="A0A067PA96"/>
<proteinExistence type="predicted"/>
<dbReference type="GO" id="GO:0008270">
    <property type="term" value="F:zinc ion binding"/>
    <property type="evidence" value="ECO:0007669"/>
    <property type="project" value="UniProtKB-KW"/>
</dbReference>
<evidence type="ECO:0000313" key="7">
    <source>
        <dbReference type="Proteomes" id="UP000027265"/>
    </source>
</evidence>
<reference evidence="7" key="1">
    <citation type="journal article" date="2014" name="Proc. Natl. Acad. Sci. U.S.A.">
        <title>Extensive sampling of basidiomycete genomes demonstrates inadequacy of the white-rot/brown-rot paradigm for wood decay fungi.</title>
        <authorList>
            <person name="Riley R."/>
            <person name="Salamov A.A."/>
            <person name="Brown D.W."/>
            <person name="Nagy L.G."/>
            <person name="Floudas D."/>
            <person name="Held B.W."/>
            <person name="Levasseur A."/>
            <person name="Lombard V."/>
            <person name="Morin E."/>
            <person name="Otillar R."/>
            <person name="Lindquist E.A."/>
            <person name="Sun H."/>
            <person name="LaButti K.M."/>
            <person name="Schmutz J."/>
            <person name="Jabbour D."/>
            <person name="Luo H."/>
            <person name="Baker S.E."/>
            <person name="Pisabarro A.G."/>
            <person name="Walton J.D."/>
            <person name="Blanchette R.A."/>
            <person name="Henrissat B."/>
            <person name="Martin F."/>
            <person name="Cullen D."/>
            <person name="Hibbett D.S."/>
            <person name="Grigoriev I.V."/>
        </authorList>
    </citation>
    <scope>NUCLEOTIDE SEQUENCE [LARGE SCALE GENOMIC DNA]</scope>
    <source>
        <strain evidence="7">MUCL 33604</strain>
    </source>
</reference>
<organism evidence="6 7">
    <name type="scientific">Jaapia argillacea MUCL 33604</name>
    <dbReference type="NCBI Taxonomy" id="933084"/>
    <lineage>
        <taxon>Eukaryota</taxon>
        <taxon>Fungi</taxon>
        <taxon>Dikarya</taxon>
        <taxon>Basidiomycota</taxon>
        <taxon>Agaricomycotina</taxon>
        <taxon>Agaricomycetes</taxon>
        <taxon>Agaricomycetidae</taxon>
        <taxon>Jaapiales</taxon>
        <taxon>Jaapiaceae</taxon>
        <taxon>Jaapia</taxon>
    </lineage>
</organism>
<sequence>MHYEYVKVERPFNMKPRQDIKQNLASLPMFCWCCNEGKSRADLKVCSRCKTARYCTTECQKRDWPKHKEACLATPLQWDRGCVKKMAERFLANDAFMSDLSFFAAITLKLHEDPTNATRYGVQLICSAIPVEPSPGSSTARTPSQVMFHLKSIKRMPIDECRDRETPLMGQIEQVHKDMTMAGANGDPVVMFDLRCFEEDGEGARMAQWLRITRRWTETVKKGPPTLLLDPILGSMDTILTPEFIHESINAKIRRDKDNKLKLRARKA</sequence>
<accession>A0A067PA96</accession>
<dbReference type="OrthoDB" id="5231159at2759"/>
<feature type="domain" description="MYND-type" evidence="5">
    <location>
        <begin position="31"/>
        <end position="71"/>
    </location>
</feature>
<dbReference type="Pfam" id="PF01753">
    <property type="entry name" value="zf-MYND"/>
    <property type="match status" value="1"/>
</dbReference>
<evidence type="ECO:0000313" key="6">
    <source>
        <dbReference type="EMBL" id="KDQ50760.1"/>
    </source>
</evidence>
<dbReference type="Gene3D" id="6.10.140.2220">
    <property type="match status" value="1"/>
</dbReference>
<name>A0A067PA96_9AGAM</name>
<dbReference type="PROSITE" id="PS50865">
    <property type="entry name" value="ZF_MYND_2"/>
    <property type="match status" value="1"/>
</dbReference>
<protein>
    <recommendedName>
        <fullName evidence="5">MYND-type domain-containing protein</fullName>
    </recommendedName>
</protein>
<dbReference type="SUPFAM" id="SSF144232">
    <property type="entry name" value="HIT/MYND zinc finger-like"/>
    <property type="match status" value="1"/>
</dbReference>
<dbReference type="AlphaFoldDB" id="A0A067PA96"/>
<dbReference type="InterPro" id="IPR002893">
    <property type="entry name" value="Znf_MYND"/>
</dbReference>
<evidence type="ECO:0000256" key="2">
    <source>
        <dbReference type="ARBA" id="ARBA00022771"/>
    </source>
</evidence>
<dbReference type="EMBL" id="KL197756">
    <property type="protein sequence ID" value="KDQ50760.1"/>
    <property type="molecule type" value="Genomic_DNA"/>
</dbReference>
<gene>
    <name evidence="6" type="ORF">JAAARDRAFT_81798</name>
</gene>